<dbReference type="AlphaFoldDB" id="A0A9Q0MR98"/>
<accession>A0A9Q0MR98</accession>
<evidence type="ECO:0000313" key="2">
    <source>
        <dbReference type="Proteomes" id="UP001151699"/>
    </source>
</evidence>
<dbReference type="EMBL" id="WJQU01000004">
    <property type="protein sequence ID" value="KAJ6634837.1"/>
    <property type="molecule type" value="Genomic_DNA"/>
</dbReference>
<evidence type="ECO:0000313" key="1">
    <source>
        <dbReference type="EMBL" id="KAJ6634837.1"/>
    </source>
</evidence>
<gene>
    <name evidence="1" type="ORF">Bhyg_13417</name>
</gene>
<reference evidence="1" key="1">
    <citation type="submission" date="2022-07" db="EMBL/GenBank/DDBJ databases">
        <authorList>
            <person name="Trinca V."/>
            <person name="Uliana J.V.C."/>
            <person name="Torres T.T."/>
            <person name="Ward R.J."/>
            <person name="Monesi N."/>
        </authorList>
    </citation>
    <scope>NUCLEOTIDE SEQUENCE</scope>
    <source>
        <strain evidence="1">HSMRA1968</strain>
        <tissue evidence="1">Whole embryos</tissue>
    </source>
</reference>
<proteinExistence type="predicted"/>
<sequence length="116" mass="12679">MSLQLLRSPNVMPALDELFFSITSTRDSVFCVDIIVTFCLVGTVGTDGSSTCEMDNGSTSLEADGNNNFIALSTSNSRSNSLSLPLEIWSTNATDEDSIHSIFPFFEEFFKESTNT</sequence>
<dbReference type="Proteomes" id="UP001151699">
    <property type="component" value="Chromosome C"/>
</dbReference>
<organism evidence="1 2">
    <name type="scientific">Pseudolycoriella hygida</name>
    <dbReference type="NCBI Taxonomy" id="35572"/>
    <lineage>
        <taxon>Eukaryota</taxon>
        <taxon>Metazoa</taxon>
        <taxon>Ecdysozoa</taxon>
        <taxon>Arthropoda</taxon>
        <taxon>Hexapoda</taxon>
        <taxon>Insecta</taxon>
        <taxon>Pterygota</taxon>
        <taxon>Neoptera</taxon>
        <taxon>Endopterygota</taxon>
        <taxon>Diptera</taxon>
        <taxon>Nematocera</taxon>
        <taxon>Sciaroidea</taxon>
        <taxon>Sciaridae</taxon>
        <taxon>Pseudolycoriella</taxon>
    </lineage>
</organism>
<comment type="caution">
    <text evidence="1">The sequence shown here is derived from an EMBL/GenBank/DDBJ whole genome shotgun (WGS) entry which is preliminary data.</text>
</comment>
<keyword evidence="2" id="KW-1185">Reference proteome</keyword>
<protein>
    <submittedName>
        <fullName evidence="1">Uncharacterized protein</fullName>
    </submittedName>
</protein>
<name>A0A9Q0MR98_9DIPT</name>